<dbReference type="GO" id="GO:0005829">
    <property type="term" value="C:cytosol"/>
    <property type="evidence" value="ECO:0007669"/>
    <property type="project" value="TreeGrafter"/>
</dbReference>
<dbReference type="InterPro" id="IPR007692">
    <property type="entry name" value="DNA_helicase_DnaB"/>
</dbReference>
<keyword evidence="9" id="KW-0413">Isomerase</keyword>
<evidence type="ECO:0000256" key="1">
    <source>
        <dbReference type="ARBA" id="ARBA00008428"/>
    </source>
</evidence>
<reference evidence="14 15" key="1">
    <citation type="submission" date="2019-11" db="EMBL/GenBank/DDBJ databases">
        <title>Metabolism of dissolved organic matter in forest soils.</title>
        <authorList>
            <person name="Cyle K.T."/>
            <person name="Wilhelm R.C."/>
            <person name="Martinez C.E."/>
        </authorList>
    </citation>
    <scope>NUCLEOTIDE SEQUENCE [LARGE SCALE GENOMIC DNA]</scope>
    <source>
        <strain evidence="14 15">5N</strain>
    </source>
</reference>
<evidence type="ECO:0000256" key="8">
    <source>
        <dbReference type="ARBA" id="ARBA00023125"/>
    </source>
</evidence>
<evidence type="ECO:0000313" key="14">
    <source>
        <dbReference type="EMBL" id="NPT61211.1"/>
    </source>
</evidence>
<evidence type="ECO:0000256" key="9">
    <source>
        <dbReference type="ARBA" id="ARBA00023235"/>
    </source>
</evidence>
<keyword evidence="5 12" id="KW-0378">Hydrolase</keyword>
<comment type="caution">
    <text evidence="14">The sequence shown here is derived from an EMBL/GenBank/DDBJ whole genome shotgun (WGS) entry which is preliminary data.</text>
</comment>
<dbReference type="Pfam" id="PF03796">
    <property type="entry name" value="DnaB_C"/>
    <property type="match status" value="1"/>
</dbReference>
<dbReference type="Proteomes" id="UP000655523">
    <property type="component" value="Unassembled WGS sequence"/>
</dbReference>
<dbReference type="Gene3D" id="1.10.860.10">
    <property type="entry name" value="DNAb Helicase, Chain A"/>
    <property type="match status" value="1"/>
</dbReference>
<keyword evidence="2 12" id="KW-0639">Primosome</keyword>
<dbReference type="GO" id="GO:0005524">
    <property type="term" value="F:ATP binding"/>
    <property type="evidence" value="ECO:0007669"/>
    <property type="project" value="UniProtKB-UniRule"/>
</dbReference>
<name>A0A972NWM0_9BURK</name>
<dbReference type="RefSeq" id="WP_172176657.1">
    <property type="nucleotide sequence ID" value="NZ_WOEZ01000258.1"/>
</dbReference>
<evidence type="ECO:0000256" key="10">
    <source>
        <dbReference type="ARBA" id="ARBA00048954"/>
    </source>
</evidence>
<organism evidence="14 15">
    <name type="scientific">Paraburkholderia elongata</name>
    <dbReference type="NCBI Taxonomy" id="2675747"/>
    <lineage>
        <taxon>Bacteria</taxon>
        <taxon>Pseudomonadati</taxon>
        <taxon>Pseudomonadota</taxon>
        <taxon>Betaproteobacteria</taxon>
        <taxon>Burkholderiales</taxon>
        <taxon>Burkholderiaceae</taxon>
        <taxon>Paraburkholderia</taxon>
    </lineage>
</organism>
<dbReference type="GO" id="GO:1990077">
    <property type="term" value="C:primosome complex"/>
    <property type="evidence" value="ECO:0007669"/>
    <property type="project" value="UniProtKB-UniRule"/>
</dbReference>
<dbReference type="CDD" id="cd00984">
    <property type="entry name" value="DnaB_C"/>
    <property type="match status" value="1"/>
</dbReference>
<dbReference type="SUPFAM" id="SSF52540">
    <property type="entry name" value="P-loop containing nucleoside triphosphate hydrolases"/>
    <property type="match status" value="1"/>
</dbReference>
<keyword evidence="15" id="KW-1185">Reference proteome</keyword>
<gene>
    <name evidence="14" type="primary">dnaB</name>
    <name evidence="14" type="ORF">GNZ13_43430</name>
</gene>
<evidence type="ECO:0000256" key="7">
    <source>
        <dbReference type="ARBA" id="ARBA00022840"/>
    </source>
</evidence>
<evidence type="ECO:0000313" key="15">
    <source>
        <dbReference type="Proteomes" id="UP000655523"/>
    </source>
</evidence>
<dbReference type="GO" id="GO:0003677">
    <property type="term" value="F:DNA binding"/>
    <property type="evidence" value="ECO:0007669"/>
    <property type="project" value="UniProtKB-UniRule"/>
</dbReference>
<keyword evidence="8 12" id="KW-0238">DNA-binding</keyword>
<dbReference type="InterPro" id="IPR027417">
    <property type="entry name" value="P-loop_NTPase"/>
</dbReference>
<keyword evidence="3 12" id="KW-0235">DNA replication</keyword>
<evidence type="ECO:0000256" key="12">
    <source>
        <dbReference type="RuleBase" id="RU362085"/>
    </source>
</evidence>
<dbReference type="InterPro" id="IPR036185">
    <property type="entry name" value="DNA_heli_DnaB-like_N_sf"/>
</dbReference>
<evidence type="ECO:0000256" key="6">
    <source>
        <dbReference type="ARBA" id="ARBA00022806"/>
    </source>
</evidence>
<dbReference type="EC" id="5.6.2.3" evidence="11 12"/>
<sequence length="464" mass="50509">MSAAAPYPDDRTREVPHSVEMEQSVLGALLLDNAAIDRIGELRAGHFYRAEHRTIFESILKLIIGHRTADMMTVADDLTVTGKIGAAGGLPYLNALVQSTPGSANVTRYAGIVIERWKRRGLLAATDEVRALVFERKGRDASEIVSEAQAKFEALAGSHPDGPKFISEYLLPVVEEIDDQSDGVLPNVIATGFRDLDRKLDGGMNAGELIVLAGRPSMGKTALAFGIGAHVARKVGTVLMFSLEMPGKQLTQRSLARDGRIPMPHIKNGALMTKTDFENLAKAVDNHTHLPMLIDESAALSLAEITSRSRAVKRQHGLSLVIVDYIGLMTGGDGENRTQQVGSFSRGLKGLAKRLDVPVITLSQLNRGVENRTDKRPTMADLRESGDIEQDADLILMLYRDEVYNPDSPDRGTAEVIIAKQRNGEIGTTRLAYVGEHTKFADLAPGYLPVPRSKPQQSSRGFDE</sequence>
<comment type="catalytic activity">
    <reaction evidence="10 12">
        <text>ATP + H2O = ADP + phosphate + H(+)</text>
        <dbReference type="Rhea" id="RHEA:13065"/>
        <dbReference type="ChEBI" id="CHEBI:15377"/>
        <dbReference type="ChEBI" id="CHEBI:15378"/>
        <dbReference type="ChEBI" id="CHEBI:30616"/>
        <dbReference type="ChEBI" id="CHEBI:43474"/>
        <dbReference type="ChEBI" id="CHEBI:456216"/>
        <dbReference type="EC" id="5.6.2.3"/>
    </reaction>
</comment>
<evidence type="ECO:0000256" key="2">
    <source>
        <dbReference type="ARBA" id="ARBA00022515"/>
    </source>
</evidence>
<dbReference type="InterPro" id="IPR007694">
    <property type="entry name" value="DNA_helicase_DnaB-like_C"/>
</dbReference>
<evidence type="ECO:0000256" key="11">
    <source>
        <dbReference type="NCBIfam" id="TIGR00665"/>
    </source>
</evidence>
<comment type="similarity">
    <text evidence="1 12">Belongs to the helicase family. DnaB subfamily.</text>
</comment>
<dbReference type="GO" id="GO:0006269">
    <property type="term" value="P:DNA replication, synthesis of primer"/>
    <property type="evidence" value="ECO:0007669"/>
    <property type="project" value="UniProtKB-UniRule"/>
</dbReference>
<comment type="function">
    <text evidence="12">The main replicative DNA helicase, it participates in initiation and elongation during chromosome replication. Travels ahead of the DNA replisome, separating dsDNA into templates for DNA synthesis. A processive ATP-dependent 5'-3' DNA helicase it has DNA-dependent ATPase activity.</text>
</comment>
<protein>
    <recommendedName>
        <fullName evidence="11 12">Replicative DNA helicase</fullName>
        <ecNumber evidence="11 12">5.6.2.3</ecNumber>
    </recommendedName>
</protein>
<dbReference type="GO" id="GO:0043139">
    <property type="term" value="F:5'-3' DNA helicase activity"/>
    <property type="evidence" value="ECO:0007669"/>
    <property type="project" value="UniProtKB-EC"/>
</dbReference>
<dbReference type="InterPro" id="IPR016136">
    <property type="entry name" value="DNA_helicase_N/primase_C"/>
</dbReference>
<keyword evidence="6 12" id="KW-0347">Helicase</keyword>
<evidence type="ECO:0000256" key="5">
    <source>
        <dbReference type="ARBA" id="ARBA00022801"/>
    </source>
</evidence>
<dbReference type="SUPFAM" id="SSF48024">
    <property type="entry name" value="N-terminal domain of DnaB helicase"/>
    <property type="match status" value="1"/>
</dbReference>
<evidence type="ECO:0000259" key="13">
    <source>
        <dbReference type="PROSITE" id="PS51199"/>
    </source>
</evidence>
<dbReference type="Gene3D" id="3.40.50.300">
    <property type="entry name" value="P-loop containing nucleotide triphosphate hydrolases"/>
    <property type="match status" value="1"/>
</dbReference>
<dbReference type="EMBL" id="WOEZ01000258">
    <property type="protein sequence ID" value="NPT61211.1"/>
    <property type="molecule type" value="Genomic_DNA"/>
</dbReference>
<dbReference type="PRINTS" id="PR01874">
    <property type="entry name" value="DNAREPAIRADA"/>
</dbReference>
<dbReference type="PANTHER" id="PTHR30153">
    <property type="entry name" value="REPLICATIVE DNA HELICASE DNAB"/>
    <property type="match status" value="1"/>
</dbReference>
<dbReference type="PROSITE" id="PS51199">
    <property type="entry name" value="SF4_HELICASE"/>
    <property type="match status" value="1"/>
</dbReference>
<keyword evidence="4 12" id="KW-0547">Nucleotide-binding</keyword>
<dbReference type="NCBIfam" id="TIGR00665">
    <property type="entry name" value="DnaB"/>
    <property type="match status" value="1"/>
</dbReference>
<dbReference type="Pfam" id="PF00772">
    <property type="entry name" value="DnaB"/>
    <property type="match status" value="1"/>
</dbReference>
<accession>A0A972NWM0</accession>
<feature type="domain" description="SF4 helicase" evidence="13">
    <location>
        <begin position="182"/>
        <end position="447"/>
    </location>
</feature>
<dbReference type="InterPro" id="IPR007693">
    <property type="entry name" value="DNA_helicase_DnaB-like_N"/>
</dbReference>
<dbReference type="GO" id="GO:0016787">
    <property type="term" value="F:hydrolase activity"/>
    <property type="evidence" value="ECO:0007669"/>
    <property type="project" value="UniProtKB-KW"/>
</dbReference>
<evidence type="ECO:0000256" key="3">
    <source>
        <dbReference type="ARBA" id="ARBA00022705"/>
    </source>
</evidence>
<evidence type="ECO:0000256" key="4">
    <source>
        <dbReference type="ARBA" id="ARBA00022741"/>
    </source>
</evidence>
<dbReference type="AlphaFoldDB" id="A0A972NWM0"/>
<proteinExistence type="inferred from homology"/>
<dbReference type="PANTHER" id="PTHR30153:SF2">
    <property type="entry name" value="REPLICATIVE DNA HELICASE"/>
    <property type="match status" value="1"/>
</dbReference>
<keyword evidence="7 12" id="KW-0067">ATP-binding</keyword>